<feature type="coiled-coil region" evidence="1">
    <location>
        <begin position="409"/>
        <end position="497"/>
    </location>
</feature>
<evidence type="ECO:0000313" key="4">
    <source>
        <dbReference type="Proteomes" id="UP001430356"/>
    </source>
</evidence>
<accession>A0AAW0EKN6</accession>
<gene>
    <name evidence="3" type="ORF">NESM_000307400</name>
</gene>
<dbReference type="Proteomes" id="UP001430356">
    <property type="component" value="Unassembled WGS sequence"/>
</dbReference>
<keyword evidence="1" id="KW-0175">Coiled coil</keyword>
<feature type="region of interest" description="Disordered" evidence="2">
    <location>
        <begin position="181"/>
        <end position="211"/>
    </location>
</feature>
<organism evidence="3 4">
    <name type="scientific">Novymonas esmeraldas</name>
    <dbReference type="NCBI Taxonomy" id="1808958"/>
    <lineage>
        <taxon>Eukaryota</taxon>
        <taxon>Discoba</taxon>
        <taxon>Euglenozoa</taxon>
        <taxon>Kinetoplastea</taxon>
        <taxon>Metakinetoplastina</taxon>
        <taxon>Trypanosomatida</taxon>
        <taxon>Trypanosomatidae</taxon>
        <taxon>Novymonas</taxon>
    </lineage>
</organism>
<feature type="region of interest" description="Disordered" evidence="2">
    <location>
        <begin position="1"/>
        <end position="40"/>
    </location>
</feature>
<evidence type="ECO:0000256" key="2">
    <source>
        <dbReference type="SAM" id="MobiDB-lite"/>
    </source>
</evidence>
<proteinExistence type="predicted"/>
<protein>
    <submittedName>
        <fullName evidence="3">Uncharacterized protein</fullName>
    </submittedName>
</protein>
<name>A0AAW0EKN6_9TRYP</name>
<keyword evidence="4" id="KW-1185">Reference proteome</keyword>
<feature type="compositionally biased region" description="Low complexity" evidence="2">
    <location>
        <begin position="9"/>
        <end position="40"/>
    </location>
</feature>
<dbReference type="AlphaFoldDB" id="A0AAW0EKN6"/>
<reference evidence="3 4" key="1">
    <citation type="journal article" date="2021" name="MBio">
        <title>A New Model Trypanosomatid, Novymonas esmeraldas: Genomic Perception of Its 'Candidatus Pandoraea novymonadis' Endosymbiont.</title>
        <authorList>
            <person name="Zakharova A."/>
            <person name="Saura A."/>
            <person name="Butenko A."/>
            <person name="Podesvova L."/>
            <person name="Warmusova S."/>
            <person name="Kostygov A.Y."/>
            <person name="Nenarokova A."/>
            <person name="Lukes J."/>
            <person name="Opperdoes F.R."/>
            <person name="Yurchenko V."/>
        </authorList>
    </citation>
    <scope>NUCLEOTIDE SEQUENCE [LARGE SCALE GENOMIC DNA]</scope>
    <source>
        <strain evidence="3 4">E262AT.01</strain>
    </source>
</reference>
<evidence type="ECO:0000313" key="3">
    <source>
        <dbReference type="EMBL" id="KAK7193957.1"/>
    </source>
</evidence>
<comment type="caution">
    <text evidence="3">The sequence shown here is derived from an EMBL/GenBank/DDBJ whole genome shotgun (WGS) entry which is preliminary data.</text>
</comment>
<dbReference type="EMBL" id="JAECZO010000029">
    <property type="protein sequence ID" value="KAK7193957.1"/>
    <property type="molecule type" value="Genomic_DNA"/>
</dbReference>
<evidence type="ECO:0000256" key="1">
    <source>
        <dbReference type="SAM" id="Coils"/>
    </source>
</evidence>
<feature type="coiled-coil region" evidence="1">
    <location>
        <begin position="85"/>
        <end position="144"/>
    </location>
</feature>
<sequence length="545" mass="61175">MAHVRRTPRLGGRPLRDASLLSSTSPPASTTPETTSGGASSLTRAQLQQLREGQLRHALQHTSPSPAEVCAVASPAYVQALMELIDQHSEAVQRVSDAVDTLREQREARYAEVERGAQHQEEELQQLRNERSDLALQVQEERERCTRLLHENTVLHAKGAEQRDQLGRLAELCRARGQRLRAGHGEAAKGNGGGGGASHARRWSVENGSGTSPLPMTLCDAAAAPASKAAEPFDGVREKAVDRSTAAASSLSLSIHRAVDVAAAASQRHPGASRPPAALDGVADDAEVAALLSVPYKLQVPHTPSSPLTHSTVTANTAATTHMLALNEEVNMLRQQLEEQRITYEQERGLRSREDDEQHRRHLEMEAKYRLTMEQLQALHEESLSELVQYRHATEKQMRDVRGQVEWLRAALQEALELAEKDRRRQHNEVYATEQRVTRQYYPKVQSLQAELEECRRSAVAQTRDHARLLSEKDALVMELQQRVKAEANQRRRIEERYALEMDGVHSELDLMRQSLRQMERRVYYRDVRDQSSEVAQMELGRHYA</sequence>